<organism evidence="1">
    <name type="scientific">Hexamita inflata</name>
    <dbReference type="NCBI Taxonomy" id="28002"/>
    <lineage>
        <taxon>Eukaryota</taxon>
        <taxon>Metamonada</taxon>
        <taxon>Diplomonadida</taxon>
        <taxon>Hexamitidae</taxon>
        <taxon>Hexamitinae</taxon>
        <taxon>Hexamita</taxon>
    </lineage>
</organism>
<keyword evidence="3" id="KW-1185">Reference proteome</keyword>
<sequence length="240" mass="27521">MTSVLLDSGRLPFANFVSMNQYHGSTQMHTCRATQDMYFDFKKCNAFELERKMNPHNFYVPKTGFGEQRLGPGYYNTELSTLSHSLYVSKLPRYEYKAANWSDTLKPNLEIKTRPGPASYHNIHRASAKPTNPQPTEFELDQKRATSARKSMLEANPGPLAYNPVNRKSVKSAHLDYNLRTTKPFQVPNLNVPGANQYQLNSQENKKIHAVIYRRERDVPVKNDVPGPGTYLINRDLLRK</sequence>
<proteinExistence type="predicted"/>
<reference evidence="1" key="1">
    <citation type="submission" date="2023-06" db="EMBL/GenBank/DDBJ databases">
        <authorList>
            <person name="Kurt Z."/>
        </authorList>
    </citation>
    <scope>NUCLEOTIDE SEQUENCE</scope>
</reference>
<dbReference type="Pfam" id="PF07004">
    <property type="entry name" value="SHIPPO-rpt"/>
    <property type="match status" value="1"/>
</dbReference>
<evidence type="ECO:0000313" key="1">
    <source>
        <dbReference type="EMBL" id="CAI9918952.1"/>
    </source>
</evidence>
<dbReference type="Proteomes" id="UP001642409">
    <property type="component" value="Unassembled WGS sequence"/>
</dbReference>
<evidence type="ECO:0000313" key="2">
    <source>
        <dbReference type="EMBL" id="CAL6106793.1"/>
    </source>
</evidence>
<dbReference type="EMBL" id="CAXDID020000617">
    <property type="protein sequence ID" value="CAL6106793.1"/>
    <property type="molecule type" value="Genomic_DNA"/>
</dbReference>
<accession>A0AA86NFK4</accession>
<dbReference type="EMBL" id="CATOUU010000170">
    <property type="protein sequence ID" value="CAI9918952.1"/>
    <property type="molecule type" value="Genomic_DNA"/>
</dbReference>
<protein>
    <submittedName>
        <fullName evidence="1">Sperm-tail PG-rich repeat</fullName>
    </submittedName>
    <submittedName>
        <fullName evidence="2">Sperm-tail_PG-rich repeat</fullName>
    </submittedName>
</protein>
<comment type="caution">
    <text evidence="1">The sequence shown here is derived from an EMBL/GenBank/DDBJ whole genome shotgun (WGS) entry which is preliminary data.</text>
</comment>
<gene>
    <name evidence="1" type="ORF">HINF_LOCUS6597</name>
    <name evidence="2" type="ORF">HINF_LOCUS73956</name>
</gene>
<dbReference type="AlphaFoldDB" id="A0AA86NFK4"/>
<name>A0AA86NFK4_9EUKA</name>
<dbReference type="InterPro" id="IPR010736">
    <property type="entry name" value="SHIPPO-rpt"/>
</dbReference>
<reference evidence="2 3" key="2">
    <citation type="submission" date="2024-07" db="EMBL/GenBank/DDBJ databases">
        <authorList>
            <person name="Akdeniz Z."/>
        </authorList>
    </citation>
    <scope>NUCLEOTIDE SEQUENCE [LARGE SCALE GENOMIC DNA]</scope>
</reference>
<evidence type="ECO:0000313" key="3">
    <source>
        <dbReference type="Proteomes" id="UP001642409"/>
    </source>
</evidence>